<reference evidence="2" key="2">
    <citation type="submission" date="2020-11" db="EMBL/GenBank/DDBJ databases">
        <authorList>
            <consortium name="NCBI Pathogen Detection Project"/>
        </authorList>
    </citation>
    <scope>NUCLEOTIDE SEQUENCE</scope>
    <source>
        <strain evidence="2">YDC697-2</strain>
    </source>
</reference>
<dbReference type="OrthoDB" id="6677713at2"/>
<dbReference type="GO" id="GO:0003824">
    <property type="term" value="F:catalytic activity"/>
    <property type="evidence" value="ECO:0007669"/>
    <property type="project" value="InterPro"/>
</dbReference>
<dbReference type="GeneID" id="99869322"/>
<dbReference type="GO" id="GO:0005737">
    <property type="term" value="C:cytoplasm"/>
    <property type="evidence" value="ECO:0007669"/>
    <property type="project" value="UniProtKB-ARBA"/>
</dbReference>
<dbReference type="EMBL" id="DACSDU010000005">
    <property type="protein sequence ID" value="HAT1585412.1"/>
    <property type="molecule type" value="Genomic_DNA"/>
</dbReference>
<protein>
    <submittedName>
        <fullName evidence="2">5'-methylthioadenosine/S-adenosylhomocysteine nucleosidase</fullName>
    </submittedName>
</protein>
<reference evidence="2" key="1">
    <citation type="journal article" date="2018" name="Genome Biol.">
        <title>SKESA: strategic k-mer extension for scrupulous assemblies.</title>
        <authorList>
            <person name="Souvorov A."/>
            <person name="Agarwala R."/>
            <person name="Lipman D.J."/>
        </authorList>
    </citation>
    <scope>NUCLEOTIDE SEQUENCE</scope>
    <source>
        <strain evidence="2">YDC697-2</strain>
    </source>
</reference>
<dbReference type="SUPFAM" id="SSF53167">
    <property type="entry name" value="Purine and uridine phosphorylases"/>
    <property type="match status" value="1"/>
</dbReference>
<dbReference type="InterPro" id="IPR035994">
    <property type="entry name" value="Nucleoside_phosphorylase_sf"/>
</dbReference>
<comment type="caution">
    <text evidence="2">The sequence shown here is derived from an EMBL/GenBank/DDBJ whole genome shotgun (WGS) entry which is preliminary data.</text>
</comment>
<evidence type="ECO:0000313" key="2">
    <source>
        <dbReference type="EMBL" id="HAT1585412.1"/>
    </source>
</evidence>
<accession>A0A8H9NTY5</accession>
<dbReference type="InterPro" id="IPR000845">
    <property type="entry name" value="Nucleoside_phosphorylase_d"/>
</dbReference>
<gene>
    <name evidence="2" type="ORF">I8Y00_001740</name>
</gene>
<dbReference type="Proteomes" id="UP000864563">
    <property type="component" value="Unassembled WGS sequence"/>
</dbReference>
<evidence type="ECO:0000259" key="1">
    <source>
        <dbReference type="Pfam" id="PF01048"/>
    </source>
</evidence>
<name>A0A8H9NTY5_9ENTR</name>
<sequence>MTSSPYIDNQGREEIIASCNPLCVDRETASIAHVCYVNRIPFSAIRTISDIPKESGNEVFEKNCQRAGKKSIIVLRRYFDSIFND</sequence>
<feature type="domain" description="Nucleoside phosphorylase" evidence="1">
    <location>
        <begin position="2"/>
        <end position="79"/>
    </location>
</feature>
<dbReference type="AlphaFoldDB" id="A0A8H9NTY5"/>
<proteinExistence type="predicted"/>
<dbReference type="Pfam" id="PF01048">
    <property type="entry name" value="PNP_UDP_1"/>
    <property type="match status" value="1"/>
</dbReference>
<dbReference type="GO" id="GO:0009116">
    <property type="term" value="P:nucleoside metabolic process"/>
    <property type="evidence" value="ECO:0007669"/>
    <property type="project" value="InterPro"/>
</dbReference>
<dbReference type="RefSeq" id="WP_072015757.1">
    <property type="nucleotide sequence ID" value="NZ_CABMNX010000001.1"/>
</dbReference>
<dbReference type="KEGG" id="cfar:CI104_05810"/>
<organism evidence="2">
    <name type="scientific">Citrobacter farmeri</name>
    <dbReference type="NCBI Taxonomy" id="67824"/>
    <lineage>
        <taxon>Bacteria</taxon>
        <taxon>Pseudomonadati</taxon>
        <taxon>Pseudomonadota</taxon>
        <taxon>Gammaproteobacteria</taxon>
        <taxon>Enterobacterales</taxon>
        <taxon>Enterobacteriaceae</taxon>
        <taxon>Citrobacter</taxon>
    </lineage>
</organism>
<dbReference type="Gene3D" id="3.40.50.1580">
    <property type="entry name" value="Nucleoside phosphorylase domain"/>
    <property type="match status" value="1"/>
</dbReference>